<keyword evidence="1" id="KW-0547">Nucleotide-binding</keyword>
<dbReference type="Proteomes" id="UP000597444">
    <property type="component" value="Unassembled WGS sequence"/>
</dbReference>
<dbReference type="GO" id="GO:0008757">
    <property type="term" value="F:S-adenosylmethionine-dependent methyltransferase activity"/>
    <property type="evidence" value="ECO:0007669"/>
    <property type="project" value="InterPro"/>
</dbReference>
<dbReference type="SUPFAM" id="SSF52540">
    <property type="entry name" value="P-loop containing nucleoside triphosphate hydrolases"/>
    <property type="match status" value="2"/>
</dbReference>
<dbReference type="InterPro" id="IPR001650">
    <property type="entry name" value="Helicase_C-like"/>
</dbReference>
<comment type="caution">
    <text evidence="7">The sequence shown here is derived from an EMBL/GenBank/DDBJ whole genome shotgun (WGS) entry which is preliminary data.</text>
</comment>
<reference evidence="7" key="1">
    <citation type="submission" date="2020-10" db="EMBL/GenBank/DDBJ databases">
        <title>Taxonomic study of unclassified bacteria belonging to the class Ktedonobacteria.</title>
        <authorList>
            <person name="Yabe S."/>
            <person name="Wang C.M."/>
            <person name="Zheng Y."/>
            <person name="Sakai Y."/>
            <person name="Cavaletti L."/>
            <person name="Monciardini P."/>
            <person name="Donadio S."/>
        </authorList>
    </citation>
    <scope>NUCLEOTIDE SEQUENCE</scope>
    <source>
        <strain evidence="7">ID150040</strain>
    </source>
</reference>
<evidence type="ECO:0000256" key="1">
    <source>
        <dbReference type="ARBA" id="ARBA00022741"/>
    </source>
</evidence>
<evidence type="ECO:0000259" key="5">
    <source>
        <dbReference type="PROSITE" id="PS51192"/>
    </source>
</evidence>
<feature type="domain" description="Helicase ATP-binding" evidence="5">
    <location>
        <begin position="805"/>
        <end position="1054"/>
    </location>
</feature>
<evidence type="ECO:0000256" key="2">
    <source>
        <dbReference type="ARBA" id="ARBA00022840"/>
    </source>
</evidence>
<feature type="compositionally biased region" description="Low complexity" evidence="4">
    <location>
        <begin position="1721"/>
        <end position="1734"/>
    </location>
</feature>
<dbReference type="PANTHER" id="PTHR41313">
    <property type="entry name" value="ADENINE-SPECIFIC METHYLTRANSFERASE"/>
    <property type="match status" value="1"/>
</dbReference>
<evidence type="ECO:0000256" key="3">
    <source>
        <dbReference type="SAM" id="Coils"/>
    </source>
</evidence>
<dbReference type="CDD" id="cd02440">
    <property type="entry name" value="AdoMet_MTases"/>
    <property type="match status" value="1"/>
</dbReference>
<dbReference type="PROSITE" id="PS51194">
    <property type="entry name" value="HELICASE_CTER"/>
    <property type="match status" value="1"/>
</dbReference>
<dbReference type="InterPro" id="IPR014001">
    <property type="entry name" value="Helicase_ATP-bd"/>
</dbReference>
<evidence type="ECO:0000256" key="4">
    <source>
        <dbReference type="SAM" id="MobiDB-lite"/>
    </source>
</evidence>
<keyword evidence="8" id="KW-1185">Reference proteome</keyword>
<keyword evidence="3" id="KW-0175">Coiled coil</keyword>
<dbReference type="InterPro" id="IPR027417">
    <property type="entry name" value="P-loop_NTPase"/>
</dbReference>
<feature type="region of interest" description="Disordered" evidence="4">
    <location>
        <begin position="1703"/>
        <end position="1779"/>
    </location>
</feature>
<dbReference type="SUPFAM" id="SSF53335">
    <property type="entry name" value="S-adenosyl-L-methionine-dependent methyltransferases"/>
    <property type="match status" value="1"/>
</dbReference>
<accession>A0A8J3IRC5</accession>
<dbReference type="InterPro" id="IPR013216">
    <property type="entry name" value="Methyltransf_11"/>
</dbReference>
<feature type="domain" description="Helicase C-terminal" evidence="6">
    <location>
        <begin position="1201"/>
        <end position="1377"/>
    </location>
</feature>
<feature type="coiled-coil region" evidence="3">
    <location>
        <begin position="938"/>
        <end position="965"/>
    </location>
</feature>
<dbReference type="SMART" id="SM00487">
    <property type="entry name" value="DEXDc"/>
    <property type="match status" value="1"/>
</dbReference>
<feature type="compositionally biased region" description="Basic residues" evidence="4">
    <location>
        <begin position="1708"/>
        <end position="1720"/>
    </location>
</feature>
<evidence type="ECO:0008006" key="9">
    <source>
        <dbReference type="Google" id="ProtNLM"/>
    </source>
</evidence>
<dbReference type="PANTHER" id="PTHR41313:SF1">
    <property type="entry name" value="DNA METHYLASE ADENINE-SPECIFIC DOMAIN-CONTAINING PROTEIN"/>
    <property type="match status" value="1"/>
</dbReference>
<dbReference type="Pfam" id="PF08241">
    <property type="entry name" value="Methyltransf_11"/>
    <property type="match status" value="1"/>
</dbReference>
<evidence type="ECO:0000259" key="6">
    <source>
        <dbReference type="PROSITE" id="PS51194"/>
    </source>
</evidence>
<gene>
    <name evidence="7" type="ORF">KSF_065920</name>
</gene>
<dbReference type="GO" id="GO:0005524">
    <property type="term" value="F:ATP binding"/>
    <property type="evidence" value="ECO:0007669"/>
    <property type="project" value="UniProtKB-KW"/>
</dbReference>
<feature type="compositionally biased region" description="Pro residues" evidence="4">
    <location>
        <begin position="1762"/>
        <end position="1771"/>
    </location>
</feature>
<name>A0A8J3IRC5_9CHLR</name>
<evidence type="ECO:0000313" key="8">
    <source>
        <dbReference type="Proteomes" id="UP000597444"/>
    </source>
</evidence>
<dbReference type="PROSITE" id="PS51192">
    <property type="entry name" value="HELICASE_ATP_BIND_1"/>
    <property type="match status" value="1"/>
</dbReference>
<dbReference type="InterPro" id="IPR011545">
    <property type="entry name" value="DEAD/DEAH_box_helicase_dom"/>
</dbReference>
<feature type="compositionally biased region" description="Polar residues" evidence="4">
    <location>
        <begin position="1"/>
        <end position="22"/>
    </location>
</feature>
<dbReference type="Gene3D" id="3.40.50.150">
    <property type="entry name" value="Vaccinia Virus protein VP39"/>
    <property type="match status" value="1"/>
</dbReference>
<dbReference type="SMART" id="SM00490">
    <property type="entry name" value="HELICc"/>
    <property type="match status" value="1"/>
</dbReference>
<protein>
    <recommendedName>
        <fullName evidence="9">Helicase</fullName>
    </recommendedName>
</protein>
<sequence>MHASVSMSHASTAPEQPDSPSQRAARYPLPSIVEVIETVQRVKESYRPLAQEERDLLLRWPGWGPYAPAFERRPAERWLTVGPQIHMLLGSEGYEAASAATPTRFFTAPFLSQAIWRLATRLGFSGGAVLEPGCGTGQVLAHAPADLDIQVTGIEQEPLTASIASLLHPQAHIINAPLQEVALAEDAFDLVVGNVPFADIPIFDRTLPFKTRLSLHNYCLYRALAALRPGGLALLITSRYTLDAMHAEARAILGDLGIFLGAIRLPGSSHRFAKTAVITDLLVLQRRHARSVWKGHTWLGVVNHAFGDVEMEANTYFAQHPEQILGTVTLGRGMYHDHELIIRAPDDLEAAIAQASDRIASEAVGHRSLFLPRFDARALDRPLVQLQSDGREEGCFYLLPEKGLVQICEGQPKAITRTSLLPELTALVHLRDAVLALVEAERDYERSDEALLPLRRKLDRCYDAYVAQYGFLNRSTVYKRIDKETGEEHLSRRLPPALSLFRTDAHAPLLLSLERYDEERQQAEKAPIFSQRVNVPPVYKESADSREEAIALSLDRYGRLDFPFIARVTGRPIEHIAEYLGELVYEDPERQEWEIAPLYLSGNVRHKLEVARKAAQTNPARWQHNVEALEPLQPAPIPPEQITVLLGAPWLPEADLIQFCRETFKFTPQIKHDRLSGKWTVVPPRGVGEAVQIKSIWGTRRVSAFRLLEHLLNHRTTIVVDIDEEGKQHFNAQETMLAQQKRKEIQARFRAWIWEEQARTERLAALYNTLYNGTIPTSYSGAHLSFPGMDPYWQEHLYPWQRDFIARMLTNRSALCAYPVGAGKTKIQVAGAMTLRRMGLISKAAILVPNHLLEQIAAEAKQLYPGANILMLSREDLDQEHRRLFLARIATGNYDLIVMTHSAFQAIDVHPSTRAAYMREQIREYRQVLSRIPAESEDRAEQRQIKQIEKQIQRLHERLKALLTVPHDPGITFEQLGISYIITDEAHFFKNLGLPTNQEKLQAQPSQRAHDLLMKLRWLEQQNGTRPFASFFTATPISNSMVEAFVMLWYLNQRVLTERELATIDDFASVFIESEAAIEVTPNGADFRLYERPRRFVNLPEFLHLFTTVADIRPPDILAEQRPDRLEHTIAVEPTEEVIAFVNGLVKRTERLHEGDPMTMGNGKLDNMLWVTGDGRKAALWLGLHGMPEQYPAKLDAIATQMTTVYQRWQEQAAYLPGPYKSLQIGFCDLGTPNAEKGEQVYGELKRLLVEKGVPAAGIRYIHEVSDSDAAKAALFEQCRNGQVAILLGSTAKLGTGTNIQTRCAAIHHCDAPWRPDEVEQREGRGQRPGNLYPVVEIFYYVQRRPFDAYSWQILSNKAKFFNQLRNSTTITSREMAYSDDSSLTYGQVKAAATGDVLLLEHANVTLSAEAFTQLHASYERARDRDRQQGELLRGQARYEEKQFTRLQHIANARAGYTGAHPWMTPERLLMTSKERRRAALAERVLEAIKKQAYSSKLGEWQGVPIFLRIEFLAVHTATYTLMAGDAWEGESLSFSPGWLEQENLWRIDARIEEFFLKLDLQIEEQRASIQKKLQQAEEFERQGQIPFPQEQDWQGVLARKRELDHYIEQAARAHSEQALRNLAQLRERLLTTVPQDLVERPRAKSSAQFVLPPRDPNAQTVVEQTRIEVAEVEAKEQTIEQVARTIQQSVVGSKATLVFGNLEPLKKMRREKKGKKQKTSSKGTKTTPSSSTGQVSADAKRNTTSNALPTLWDVLPEESPTLPPPLPEPAPHVQLSLW</sequence>
<dbReference type="InterPro" id="IPR029063">
    <property type="entry name" value="SAM-dependent_MTases_sf"/>
</dbReference>
<dbReference type="GO" id="GO:0003676">
    <property type="term" value="F:nucleic acid binding"/>
    <property type="evidence" value="ECO:0007669"/>
    <property type="project" value="InterPro"/>
</dbReference>
<proteinExistence type="predicted"/>
<evidence type="ECO:0000313" key="7">
    <source>
        <dbReference type="EMBL" id="GHO96544.1"/>
    </source>
</evidence>
<keyword evidence="2" id="KW-0067">ATP-binding</keyword>
<dbReference type="Pfam" id="PF00270">
    <property type="entry name" value="DEAD"/>
    <property type="match status" value="1"/>
</dbReference>
<feature type="region of interest" description="Disordered" evidence="4">
    <location>
        <begin position="1"/>
        <end position="24"/>
    </location>
</feature>
<dbReference type="Gene3D" id="3.40.50.300">
    <property type="entry name" value="P-loop containing nucleotide triphosphate hydrolases"/>
    <property type="match status" value="2"/>
</dbReference>
<organism evidence="7 8">
    <name type="scientific">Reticulibacter mediterranei</name>
    <dbReference type="NCBI Taxonomy" id="2778369"/>
    <lineage>
        <taxon>Bacteria</taxon>
        <taxon>Bacillati</taxon>
        <taxon>Chloroflexota</taxon>
        <taxon>Ktedonobacteria</taxon>
        <taxon>Ktedonobacterales</taxon>
        <taxon>Reticulibacteraceae</taxon>
        <taxon>Reticulibacter</taxon>
    </lineage>
</organism>
<dbReference type="InterPro" id="IPR052933">
    <property type="entry name" value="DNA_Protect_Modify"/>
</dbReference>
<dbReference type="RefSeq" id="WP_220207164.1">
    <property type="nucleotide sequence ID" value="NZ_BNJK01000001.1"/>
</dbReference>
<dbReference type="EMBL" id="BNJK01000001">
    <property type="protein sequence ID" value="GHO96544.1"/>
    <property type="molecule type" value="Genomic_DNA"/>
</dbReference>